<evidence type="ECO:0000256" key="1">
    <source>
        <dbReference type="ARBA" id="ARBA00004429"/>
    </source>
</evidence>
<sequence length="346" mass="39225">MNLPPSDDKAARIQQRKLYDTNDVVQWQDSEATNHAFAEDVEQVAEQTLRPKRRSWLTRLAVFALLVGVVVQLVMTLIEAWQRSSVLFITYTAIFAILLLWLLALVAKEWRYLRQLKGNIDGQQVAERLKVSVQMGEAPTFIGDIVARLPAEASGCVKQLNQSLSPNQNDAEQLRLFESIVLDDRDKAARRIVRKFALQSSLILAVSPFALLDMVLVLWRNQAMIREIAACYGIELGYWSRVRLIRGIFWNIVYAGTSELMTDFGSQMLSMEMTGKLSARLAQGLGGGLLTARLGLQAMRLCRPVKFNEHNQPSLTKIHMELLKELKQRMATSERGASEMEHEPRQ</sequence>
<dbReference type="Pfam" id="PF05128">
    <property type="entry name" value="DUF697"/>
    <property type="match status" value="1"/>
</dbReference>
<name>A0ABT2FHR4_9GAMM</name>
<evidence type="ECO:0000256" key="7">
    <source>
        <dbReference type="ARBA" id="ARBA00023136"/>
    </source>
</evidence>
<evidence type="ECO:0000256" key="5">
    <source>
        <dbReference type="ARBA" id="ARBA00022692"/>
    </source>
</evidence>
<evidence type="ECO:0000313" key="10">
    <source>
        <dbReference type="Proteomes" id="UP001201549"/>
    </source>
</evidence>
<evidence type="ECO:0000256" key="3">
    <source>
        <dbReference type="ARBA" id="ARBA00022475"/>
    </source>
</evidence>
<evidence type="ECO:0000256" key="6">
    <source>
        <dbReference type="ARBA" id="ARBA00022989"/>
    </source>
</evidence>
<dbReference type="PANTHER" id="PTHR39342">
    <property type="entry name" value="UPF0283 MEMBRANE PROTEIN YCJF"/>
    <property type="match status" value="1"/>
</dbReference>
<reference evidence="10" key="2">
    <citation type="submission" date="2023-07" db="EMBL/GenBank/DDBJ databases">
        <title>Shewanella mangrovi sp. nov., an acetaldehyde- degrading bacterium isolated from mangrove sediment.</title>
        <authorList>
            <person name="Liu Y."/>
        </authorList>
    </citation>
    <scope>NUCLEOTIDE SEQUENCE [LARGE SCALE GENOMIC DNA]</scope>
    <source>
        <strain evidence="10">C32</strain>
    </source>
</reference>
<comment type="similarity">
    <text evidence="2">Belongs to the UPF0283 family.</text>
</comment>
<keyword evidence="4" id="KW-0997">Cell inner membrane</keyword>
<evidence type="ECO:0000256" key="8">
    <source>
        <dbReference type="SAM" id="Phobius"/>
    </source>
</evidence>
<feature type="transmembrane region" description="Helical" evidence="8">
    <location>
        <begin position="60"/>
        <end position="81"/>
    </location>
</feature>
<comment type="caution">
    <text evidence="9">The sequence shown here is derived from an EMBL/GenBank/DDBJ whole genome shotgun (WGS) entry which is preliminary data.</text>
</comment>
<keyword evidence="6 8" id="KW-1133">Transmembrane helix</keyword>
<dbReference type="PANTHER" id="PTHR39342:SF1">
    <property type="entry name" value="UPF0283 MEMBRANE PROTEIN YCJF"/>
    <property type="match status" value="1"/>
</dbReference>
<dbReference type="EMBL" id="JAKOGG010000002">
    <property type="protein sequence ID" value="MCS4555527.1"/>
    <property type="molecule type" value="Genomic_DNA"/>
</dbReference>
<keyword evidence="7 8" id="KW-0472">Membrane</keyword>
<keyword evidence="5 8" id="KW-0812">Transmembrane</keyword>
<dbReference type="InterPro" id="IPR006507">
    <property type="entry name" value="UPF0283"/>
</dbReference>
<evidence type="ECO:0000313" key="9">
    <source>
        <dbReference type="EMBL" id="MCS4555527.1"/>
    </source>
</evidence>
<dbReference type="RefSeq" id="WP_238894927.1">
    <property type="nucleotide sequence ID" value="NZ_JAKOGG010000002.1"/>
</dbReference>
<keyword evidence="3" id="KW-1003">Cell membrane</keyword>
<proteinExistence type="inferred from homology"/>
<organism evidence="9 10">
    <name type="scientific">Shewanella electrica</name>
    <dbReference type="NCBI Taxonomy" id="515560"/>
    <lineage>
        <taxon>Bacteria</taxon>
        <taxon>Pseudomonadati</taxon>
        <taxon>Pseudomonadota</taxon>
        <taxon>Gammaproteobacteria</taxon>
        <taxon>Alteromonadales</taxon>
        <taxon>Shewanellaceae</taxon>
        <taxon>Shewanella</taxon>
    </lineage>
</organism>
<evidence type="ECO:0000256" key="2">
    <source>
        <dbReference type="ARBA" id="ARBA00008255"/>
    </source>
</evidence>
<feature type="transmembrane region" description="Helical" evidence="8">
    <location>
        <begin position="87"/>
        <end position="107"/>
    </location>
</feature>
<feature type="transmembrane region" description="Helical" evidence="8">
    <location>
        <begin position="196"/>
        <end position="219"/>
    </location>
</feature>
<accession>A0ABT2FHR4</accession>
<gene>
    <name evidence="9" type="ORF">L9G74_03680</name>
</gene>
<dbReference type="NCBIfam" id="TIGR01620">
    <property type="entry name" value="hyp_HI0043"/>
    <property type="match status" value="1"/>
</dbReference>
<reference evidence="9 10" key="1">
    <citation type="submission" date="2022-02" db="EMBL/GenBank/DDBJ databases">
        <authorList>
            <person name="Zhuang L."/>
        </authorList>
    </citation>
    <scope>NUCLEOTIDE SEQUENCE [LARGE SCALE GENOMIC DNA]</scope>
    <source>
        <strain evidence="9 10">C32</strain>
    </source>
</reference>
<protein>
    <submittedName>
        <fullName evidence="9">TIGR01620 family protein</fullName>
    </submittedName>
</protein>
<evidence type="ECO:0000256" key="4">
    <source>
        <dbReference type="ARBA" id="ARBA00022519"/>
    </source>
</evidence>
<dbReference type="InterPro" id="IPR021147">
    <property type="entry name" value="DUF697"/>
</dbReference>
<comment type="subcellular location">
    <subcellularLocation>
        <location evidence="1">Cell inner membrane</location>
        <topology evidence="1">Multi-pass membrane protein</topology>
    </subcellularLocation>
</comment>
<dbReference type="Proteomes" id="UP001201549">
    <property type="component" value="Unassembled WGS sequence"/>
</dbReference>
<keyword evidence="10" id="KW-1185">Reference proteome</keyword>